<dbReference type="InterPro" id="IPR011009">
    <property type="entry name" value="Kinase-like_dom_sf"/>
</dbReference>
<dbReference type="InterPro" id="IPR051678">
    <property type="entry name" value="AGP_Transferase"/>
</dbReference>
<evidence type="ECO:0000313" key="3">
    <source>
        <dbReference type="Proteomes" id="UP000297777"/>
    </source>
</evidence>
<reference evidence="2 3" key="1">
    <citation type="submission" date="2017-12" db="EMBL/GenBank/DDBJ databases">
        <title>Comparative genomics of Botrytis spp.</title>
        <authorList>
            <person name="Valero-Jimenez C.A."/>
            <person name="Tapia P."/>
            <person name="Veloso J."/>
            <person name="Silva-Moreno E."/>
            <person name="Staats M."/>
            <person name="Valdes J.H."/>
            <person name="Van Kan J.A.L."/>
        </authorList>
    </citation>
    <scope>NUCLEOTIDE SEQUENCE [LARGE SCALE GENOMIC DNA]</scope>
    <source>
        <strain evidence="2 3">Bt9001</strain>
    </source>
</reference>
<dbReference type="Proteomes" id="UP000297777">
    <property type="component" value="Unassembled WGS sequence"/>
</dbReference>
<dbReference type="InterPro" id="IPR002575">
    <property type="entry name" value="Aminoglycoside_PTrfase"/>
</dbReference>
<dbReference type="PANTHER" id="PTHR21310:SF55">
    <property type="entry name" value="AMINOGLYCOSIDE PHOSPHOTRANSFERASE DOMAIN-CONTAINING PROTEIN"/>
    <property type="match status" value="1"/>
</dbReference>
<dbReference type="AlphaFoldDB" id="A0A4Z1F0V5"/>
<evidence type="ECO:0000259" key="1">
    <source>
        <dbReference type="Pfam" id="PF01636"/>
    </source>
</evidence>
<feature type="domain" description="Aminoglycoside phosphotransferase" evidence="1">
    <location>
        <begin position="90"/>
        <end position="325"/>
    </location>
</feature>
<evidence type="ECO:0000313" key="2">
    <source>
        <dbReference type="EMBL" id="TGO16343.1"/>
    </source>
</evidence>
<proteinExistence type="predicted"/>
<keyword evidence="3" id="KW-1185">Reference proteome</keyword>
<dbReference type="Pfam" id="PF01636">
    <property type="entry name" value="APH"/>
    <property type="match status" value="1"/>
</dbReference>
<dbReference type="PANTHER" id="PTHR21310">
    <property type="entry name" value="AMINOGLYCOSIDE PHOSPHOTRANSFERASE-RELATED-RELATED"/>
    <property type="match status" value="1"/>
</dbReference>
<dbReference type="Gene3D" id="3.90.1200.10">
    <property type="match status" value="1"/>
</dbReference>
<dbReference type="OrthoDB" id="2906425at2759"/>
<organism evidence="2 3">
    <name type="scientific">Botrytis tulipae</name>
    <dbReference type="NCBI Taxonomy" id="87230"/>
    <lineage>
        <taxon>Eukaryota</taxon>
        <taxon>Fungi</taxon>
        <taxon>Dikarya</taxon>
        <taxon>Ascomycota</taxon>
        <taxon>Pezizomycotina</taxon>
        <taxon>Leotiomycetes</taxon>
        <taxon>Helotiales</taxon>
        <taxon>Sclerotiniaceae</taxon>
        <taxon>Botrytis</taxon>
    </lineage>
</organism>
<protein>
    <recommendedName>
        <fullName evidence="1">Aminoglycoside phosphotransferase domain-containing protein</fullName>
    </recommendedName>
</protein>
<gene>
    <name evidence="2" type="ORF">BTUL_0029g00330</name>
</gene>
<comment type="caution">
    <text evidence="2">The sequence shown here is derived from an EMBL/GenBank/DDBJ whole genome shotgun (WGS) entry which is preliminary data.</text>
</comment>
<sequence>MEEEKVQKLPPRVVQHMLEFDPTYHPGVDPKDLVHIVHDTVIGGLDIKEFAFPPAVTGRKILCYNCGLTDDKATSGYSSRVKISYLKHNNAMWELGGPDGPWILRDEINVAKSSWSVDYTVQKFLRDANLGLPLVEMYRFGGGDGRFNYTMMSRAKGKSLMDLSENLCDEQNEDLEMDLIKQVKIFRQFTSPHIQRVDGGELLDNNIGNCYGFPCVKTGRNEEEWLENLTPAMRKSLLWTAWRRNKAGLHDPAIRDSWVKNADEHIVKIKAGFPKGGPYVLTHGDLNDANLFGSNDNADQKWEVTAIIDWESAGYFPWWVEITRCPILLSGPGTKEENILGFCPPTFNTKDWEPMMKAIKSVADLWKSGGIVGRSRHGKGGGANQWYGKDFCECHKIKRRFMEWHSTGWPQEHYDAFDPELSDPDDDPESEYYIDKYDFEKDEREFLRWFKTIST</sequence>
<accession>A0A4Z1F0V5</accession>
<dbReference type="EMBL" id="PQXH01000029">
    <property type="protein sequence ID" value="TGO16343.1"/>
    <property type="molecule type" value="Genomic_DNA"/>
</dbReference>
<dbReference type="SUPFAM" id="SSF56112">
    <property type="entry name" value="Protein kinase-like (PK-like)"/>
    <property type="match status" value="1"/>
</dbReference>
<name>A0A4Z1F0V5_9HELO</name>